<feature type="domain" description="Transposase InsH N-terminal" evidence="1">
    <location>
        <begin position="22"/>
        <end position="113"/>
    </location>
</feature>
<name>H1KS87_METEX</name>
<evidence type="ECO:0000313" key="3">
    <source>
        <dbReference type="EMBL" id="EHP88540.1"/>
    </source>
</evidence>
<evidence type="ECO:0000259" key="1">
    <source>
        <dbReference type="Pfam" id="PF05598"/>
    </source>
</evidence>
<dbReference type="Pfam" id="PF13751">
    <property type="entry name" value="DDE_Tnp_1_6"/>
    <property type="match status" value="1"/>
</dbReference>
<dbReference type="PATRIC" id="fig|882800.3.peg.5356"/>
<dbReference type="InterPro" id="IPR047629">
    <property type="entry name" value="IS1182_transpos"/>
</dbReference>
<gene>
    <name evidence="3" type="ORF">MetexDRAFT_5500</name>
</gene>
<dbReference type="NCBIfam" id="NF033551">
    <property type="entry name" value="transpos_IS1182"/>
    <property type="match status" value="1"/>
</dbReference>
<dbReference type="Pfam" id="PF05598">
    <property type="entry name" value="DUF772"/>
    <property type="match status" value="1"/>
</dbReference>
<dbReference type="AlphaFoldDB" id="H1KS87"/>
<dbReference type="EMBL" id="AGJK01000266">
    <property type="protein sequence ID" value="EHP88540.1"/>
    <property type="molecule type" value="Genomic_DNA"/>
</dbReference>
<protein>
    <submittedName>
        <fullName evidence="3">Transposase IS4 family protein</fullName>
    </submittedName>
</protein>
<evidence type="ECO:0000259" key="2">
    <source>
        <dbReference type="Pfam" id="PF13751"/>
    </source>
</evidence>
<feature type="domain" description="Transposase DDE" evidence="2">
    <location>
        <begin position="412"/>
        <end position="532"/>
    </location>
</feature>
<sequence>MSLQPTLDTEVPSQTAAVAHAAFPRGHAYLSLRDALGPIYADAQFVELFAHDGQPAACPWRLALVTLLQFAENLSDRRAADAVRARIDWKYLLGLALTDPGFDASVLSEFRSRLVAGAAEGLLFDTLLNLCRERGLLAKRGRQRTDATHVLGAVRSLNRLGCAIETLRTALNVLAIAAPDWLRAHADPAWVERYGRSIDDFHIPQGEADRRACAEEVGSDGHRLLVVIDARTAPGWLRDVPAVTILRRVWLQNFRLAERDASGPHGSDRVRWRTEADGIPPALTMVASPYDPDVHYAKKRATTWIGYKVHVTETCDNARPPLIIHVATTPAPVVDRAVLDPLHAALAAKDLLPARHLVDAAYIDADGLVSATRDYGVDLIGPVPKDNQWQARTEGAFTIEAFRLDWDRQIAVCPAGHSSRSWCPDHNLGRTVMRIRFATRDCKACTLKPRCTRSERRLLTPRSRREHETLVAARVRESQPAFAADRRRRAGVEGTLSRGVRAMGLRRSRYLGLAKTHLQHLLTAAAINLGRLAAWIDDAPTARTRRSAFTRIMAQATCA</sequence>
<evidence type="ECO:0000313" key="4">
    <source>
        <dbReference type="Proteomes" id="UP000004382"/>
    </source>
</evidence>
<dbReference type="InterPro" id="IPR025668">
    <property type="entry name" value="Tnp_DDE_dom"/>
</dbReference>
<organism evidence="3 4">
    <name type="scientific">Methylorubrum extorquens DSM 13060</name>
    <dbReference type="NCBI Taxonomy" id="882800"/>
    <lineage>
        <taxon>Bacteria</taxon>
        <taxon>Pseudomonadati</taxon>
        <taxon>Pseudomonadota</taxon>
        <taxon>Alphaproteobacteria</taxon>
        <taxon>Hyphomicrobiales</taxon>
        <taxon>Methylobacteriaceae</taxon>
        <taxon>Methylorubrum</taxon>
    </lineage>
</organism>
<dbReference type="InterPro" id="IPR008490">
    <property type="entry name" value="Transposase_InsH_N"/>
</dbReference>
<dbReference type="PANTHER" id="PTHR35604">
    <property type="entry name" value="TRANSPOSASE INSH FOR INSERTION SEQUENCE ELEMENT IS5A-RELATED"/>
    <property type="match status" value="1"/>
</dbReference>
<dbReference type="RefSeq" id="WP_003605489.1">
    <property type="nucleotide sequence ID" value="NZ_AGJK01000266.1"/>
</dbReference>
<reference evidence="3 4" key="1">
    <citation type="submission" date="2011-09" db="EMBL/GenBank/DDBJ databases">
        <title>The draft genome of Methylobacterium extorquens DSM 13060.</title>
        <authorList>
            <consortium name="US DOE Joint Genome Institute (JGI-PGF)"/>
            <person name="Lucas S."/>
            <person name="Han J."/>
            <person name="Lapidus A."/>
            <person name="Cheng J.-F."/>
            <person name="Goodwin L."/>
            <person name="Pitluck S."/>
            <person name="Peters L."/>
            <person name="Land M.L."/>
            <person name="Hauser L."/>
            <person name="Koskimaki J."/>
            <person name="Halonen O."/>
            <person name="Pirttila A."/>
            <person name="Frank C."/>
            <person name="Woyke T.J."/>
        </authorList>
    </citation>
    <scope>NUCLEOTIDE SEQUENCE [LARGE SCALE GENOMIC DNA]</scope>
    <source>
        <strain evidence="3 4">DSM 13060</strain>
    </source>
</reference>
<proteinExistence type="predicted"/>
<dbReference type="Proteomes" id="UP000004382">
    <property type="component" value="Unassembled WGS sequence"/>
</dbReference>
<dbReference type="PANTHER" id="PTHR35604:SF2">
    <property type="entry name" value="TRANSPOSASE INSH FOR INSERTION SEQUENCE ELEMENT IS5A-RELATED"/>
    <property type="match status" value="1"/>
</dbReference>
<comment type="caution">
    <text evidence="3">The sequence shown here is derived from an EMBL/GenBank/DDBJ whole genome shotgun (WGS) entry which is preliminary data.</text>
</comment>
<accession>H1KS87</accession>